<sequence length="441" mass="50460">MASNFCKPSRRDNSLIIKTSKYPSKPPTLMLKDYLRDDDLSSCSSSGFKSFPRRRQYCCTTVGFLLEKDLQLKHKKRKTKTNTKLPRRRRPTLERASEAVITAIKSLSSSQKKAKSTTGVLSRSFSRKLLSRKFWRKAVKEQGSEGVLKCRRSFRELLMQERDYKPTSFSDVKSITSVSSGCCSNSWGETEFTFTSNATSSDSSSQNELVDGGKDGAPPHHKIEEGDWSNEKEQFSPVSILDCPFEDEEEIKSHSIINSFFQGAENKHMQKTRHFENVAASLEPLVLEKRIQCLELEDELNNKSTKQCSALHSIIRNNEDEDELNILKLVKSSIPSNSLMINTEKLLFDYLEQSIEENNKANNYSKKLNLCNVVEDWIQGHPQEPYLGWEVKEGRHVYINEMEKSGDWKNSDQETEQLVLELENEVLTSLVDEIVLDLVIC</sequence>
<name>A0ACB0L768_TRIPR</name>
<evidence type="ECO:0000313" key="2">
    <source>
        <dbReference type="Proteomes" id="UP001177021"/>
    </source>
</evidence>
<accession>A0ACB0L768</accession>
<proteinExistence type="predicted"/>
<comment type="caution">
    <text evidence="1">The sequence shown here is derived from an EMBL/GenBank/DDBJ whole genome shotgun (WGS) entry which is preliminary data.</text>
</comment>
<reference evidence="1" key="1">
    <citation type="submission" date="2023-10" db="EMBL/GenBank/DDBJ databases">
        <authorList>
            <person name="Rodriguez Cubillos JULIANA M."/>
            <person name="De Vega J."/>
        </authorList>
    </citation>
    <scope>NUCLEOTIDE SEQUENCE</scope>
</reference>
<keyword evidence="2" id="KW-1185">Reference proteome</keyword>
<protein>
    <submittedName>
        <fullName evidence="1">Uncharacterized protein</fullName>
    </submittedName>
</protein>
<evidence type="ECO:0000313" key="1">
    <source>
        <dbReference type="EMBL" id="CAJ2664173.1"/>
    </source>
</evidence>
<dbReference type="EMBL" id="CASHSV030000409">
    <property type="protein sequence ID" value="CAJ2664173.1"/>
    <property type="molecule type" value="Genomic_DNA"/>
</dbReference>
<organism evidence="1 2">
    <name type="scientific">Trifolium pratense</name>
    <name type="common">Red clover</name>
    <dbReference type="NCBI Taxonomy" id="57577"/>
    <lineage>
        <taxon>Eukaryota</taxon>
        <taxon>Viridiplantae</taxon>
        <taxon>Streptophyta</taxon>
        <taxon>Embryophyta</taxon>
        <taxon>Tracheophyta</taxon>
        <taxon>Spermatophyta</taxon>
        <taxon>Magnoliopsida</taxon>
        <taxon>eudicotyledons</taxon>
        <taxon>Gunneridae</taxon>
        <taxon>Pentapetalae</taxon>
        <taxon>rosids</taxon>
        <taxon>fabids</taxon>
        <taxon>Fabales</taxon>
        <taxon>Fabaceae</taxon>
        <taxon>Papilionoideae</taxon>
        <taxon>50 kb inversion clade</taxon>
        <taxon>NPAAA clade</taxon>
        <taxon>Hologalegina</taxon>
        <taxon>IRL clade</taxon>
        <taxon>Trifolieae</taxon>
        <taxon>Trifolium</taxon>
    </lineage>
</organism>
<gene>
    <name evidence="1" type="ORF">MILVUS5_LOCUS29454</name>
</gene>
<dbReference type="Proteomes" id="UP001177021">
    <property type="component" value="Unassembled WGS sequence"/>
</dbReference>